<protein>
    <submittedName>
        <fullName evidence="2">Uncharacterized protein</fullName>
    </submittedName>
</protein>
<organism evidence="2 3">
    <name type="scientific">Anaeromyces robustus</name>
    <dbReference type="NCBI Taxonomy" id="1754192"/>
    <lineage>
        <taxon>Eukaryota</taxon>
        <taxon>Fungi</taxon>
        <taxon>Fungi incertae sedis</taxon>
        <taxon>Chytridiomycota</taxon>
        <taxon>Chytridiomycota incertae sedis</taxon>
        <taxon>Neocallimastigomycetes</taxon>
        <taxon>Neocallimastigales</taxon>
        <taxon>Neocallimastigaceae</taxon>
        <taxon>Anaeromyces</taxon>
    </lineage>
</organism>
<feature type="region of interest" description="Disordered" evidence="1">
    <location>
        <begin position="102"/>
        <end position="127"/>
    </location>
</feature>
<gene>
    <name evidence="2" type="ORF">BCR32DRAFT_288233</name>
</gene>
<feature type="compositionally biased region" description="Low complexity" evidence="1">
    <location>
        <begin position="102"/>
        <end position="119"/>
    </location>
</feature>
<dbReference type="AlphaFoldDB" id="A0A1Y1V5Q9"/>
<proteinExistence type="predicted"/>
<reference evidence="2 3" key="2">
    <citation type="submission" date="2016-08" db="EMBL/GenBank/DDBJ databases">
        <title>Pervasive Adenine N6-methylation of Active Genes in Fungi.</title>
        <authorList>
            <consortium name="DOE Joint Genome Institute"/>
            <person name="Mondo S.J."/>
            <person name="Dannebaum R.O."/>
            <person name="Kuo R.C."/>
            <person name="Labutti K."/>
            <person name="Haridas S."/>
            <person name="Kuo A."/>
            <person name="Salamov A."/>
            <person name="Ahrendt S.R."/>
            <person name="Lipzen A."/>
            <person name="Sullivan W."/>
            <person name="Andreopoulos W.B."/>
            <person name="Clum A."/>
            <person name="Lindquist E."/>
            <person name="Daum C."/>
            <person name="Ramamoorthy G.K."/>
            <person name="Gryganskyi A."/>
            <person name="Culley D."/>
            <person name="Magnuson J.K."/>
            <person name="James T.Y."/>
            <person name="O'Malley M.A."/>
            <person name="Stajich J.E."/>
            <person name="Spatafora J.W."/>
            <person name="Visel A."/>
            <person name="Grigoriev I.V."/>
        </authorList>
    </citation>
    <scope>NUCLEOTIDE SEQUENCE [LARGE SCALE GENOMIC DNA]</scope>
    <source>
        <strain evidence="2 3">S4</strain>
    </source>
</reference>
<evidence type="ECO:0000313" key="3">
    <source>
        <dbReference type="Proteomes" id="UP000193944"/>
    </source>
</evidence>
<sequence length="127" mass="14686">MKYSLGENLANSKVKSHYELYIQLGNFKNIDIRYSGQTTDSTESSYISSNLSFQELKRAKREITYYLNIQKNESKRKSILGSNSSIGRNSSKRFSLYSLYKSESKRSSSFYSYGSLPRSPLRTKEDE</sequence>
<dbReference type="Proteomes" id="UP000193944">
    <property type="component" value="Unassembled WGS sequence"/>
</dbReference>
<comment type="caution">
    <text evidence="2">The sequence shown here is derived from an EMBL/GenBank/DDBJ whole genome shotgun (WGS) entry which is preliminary data.</text>
</comment>
<name>A0A1Y1V5Q9_9FUNG</name>
<feature type="non-terminal residue" evidence="2">
    <location>
        <position position="127"/>
    </location>
</feature>
<evidence type="ECO:0000256" key="1">
    <source>
        <dbReference type="SAM" id="MobiDB-lite"/>
    </source>
</evidence>
<evidence type="ECO:0000313" key="2">
    <source>
        <dbReference type="EMBL" id="ORX47075.1"/>
    </source>
</evidence>
<reference evidence="2 3" key="1">
    <citation type="submission" date="2016-08" db="EMBL/GenBank/DDBJ databases">
        <title>A Parts List for Fungal Cellulosomes Revealed by Comparative Genomics.</title>
        <authorList>
            <consortium name="DOE Joint Genome Institute"/>
            <person name="Haitjema C.H."/>
            <person name="Gilmore S.P."/>
            <person name="Henske J.K."/>
            <person name="Solomon K.V."/>
            <person name="De Groot R."/>
            <person name="Kuo A."/>
            <person name="Mondo S.J."/>
            <person name="Salamov A.A."/>
            <person name="Labutti K."/>
            <person name="Zhao Z."/>
            <person name="Chiniquy J."/>
            <person name="Barry K."/>
            <person name="Brewer H.M."/>
            <person name="Purvine S.O."/>
            <person name="Wright A.T."/>
            <person name="Boxma B."/>
            <person name="Van Alen T."/>
            <person name="Hackstein J.H."/>
            <person name="Baker S.E."/>
            <person name="Grigoriev I.V."/>
            <person name="O'Malley M.A."/>
        </authorList>
    </citation>
    <scope>NUCLEOTIDE SEQUENCE [LARGE SCALE GENOMIC DNA]</scope>
    <source>
        <strain evidence="2 3">S4</strain>
    </source>
</reference>
<accession>A0A1Y1V5Q9</accession>
<keyword evidence="3" id="KW-1185">Reference proteome</keyword>
<dbReference type="EMBL" id="MCFG01000760">
    <property type="protein sequence ID" value="ORX47075.1"/>
    <property type="molecule type" value="Genomic_DNA"/>
</dbReference>